<keyword evidence="1" id="KW-1133">Transmembrane helix</keyword>
<feature type="domain" description="DUF4340" evidence="2">
    <location>
        <begin position="355"/>
        <end position="524"/>
    </location>
</feature>
<dbReference type="AlphaFoldDB" id="A0A3B1BXM5"/>
<evidence type="ECO:0000313" key="3">
    <source>
        <dbReference type="EMBL" id="VAX23086.1"/>
    </source>
</evidence>
<feature type="transmembrane region" description="Helical" evidence="1">
    <location>
        <begin position="6"/>
        <end position="23"/>
    </location>
</feature>
<organism evidence="3">
    <name type="scientific">hydrothermal vent metagenome</name>
    <dbReference type="NCBI Taxonomy" id="652676"/>
    <lineage>
        <taxon>unclassified sequences</taxon>
        <taxon>metagenomes</taxon>
        <taxon>ecological metagenomes</taxon>
    </lineage>
</organism>
<evidence type="ECO:0000259" key="2">
    <source>
        <dbReference type="Pfam" id="PF14238"/>
    </source>
</evidence>
<dbReference type="EMBL" id="UOGA01000238">
    <property type="protein sequence ID" value="VAX23086.1"/>
    <property type="molecule type" value="Genomic_DNA"/>
</dbReference>
<gene>
    <name evidence="3" type="ORF">MNBD_NITROSPINAE04-795</name>
</gene>
<keyword evidence="1" id="KW-0472">Membrane</keyword>
<feature type="domain" description="DUF4340" evidence="2">
    <location>
        <begin position="209"/>
        <end position="335"/>
    </location>
</feature>
<reference evidence="3" key="1">
    <citation type="submission" date="2018-06" db="EMBL/GenBank/DDBJ databases">
        <authorList>
            <person name="Zhirakovskaya E."/>
        </authorList>
    </citation>
    <scope>NUCLEOTIDE SEQUENCE</scope>
</reference>
<proteinExistence type="predicted"/>
<dbReference type="Pfam" id="PF14238">
    <property type="entry name" value="DUF4340"/>
    <property type="match status" value="3"/>
</dbReference>
<protein>
    <recommendedName>
        <fullName evidence="2">DUF4340 domain-containing protein</fullName>
    </recommendedName>
</protein>
<keyword evidence="1" id="KW-0812">Transmembrane</keyword>
<dbReference type="InterPro" id="IPR025641">
    <property type="entry name" value="DUF4340"/>
</dbReference>
<feature type="domain" description="DUF4340" evidence="2">
    <location>
        <begin position="71"/>
        <end position="205"/>
    </location>
</feature>
<accession>A0A3B1BXM5</accession>
<sequence length="593" mass="65644">MSSVRIFVAFFVLVLLGLGYYYVDIYTAGKKMEEERISSKALNIAANNISTILIKKPGKETILLKKVKDSWEMVEPVSDKADNEAVKSLLNEAENLSIKDVAGKVSDLDLKDFGLADPSVVTFELKNKSGVTLKVGDLNPAGSGYYAIGKSSGDVALAEKAGVENILKGFYDLRDKTLFPFNAGMVAKITLRRGDFKITIVRKSANEGWSIVSPIKADADNMEVDNILRSFDEARVAGFIDEKGADLAQYGLDEPKGEITLSDGGEKLTLLLGAKTERGGRYAKFANKANVTRISDDLLALLPLTVDKLRDRNLVKIDVGAVEKIVMETSAGKLELESYPVDKMSEEDLPPIKGWRIVEPFNEKADSFVVSNFLHDFATAKATRFIGEGDFDFSEYGLDKPDLKITVITDVGEKILKAATKAGRYFAVVDDRDAVAEIDEKVYISLSKGYGSFMDRSLFNVRSDEVYAIEVERMGQLFRASRGDDEYALEKPERRKLAGTAWNRLVWTVLGLKYIEKINVKGSDELALGKPDISILVYNVKSELIERMDIGPLSDKREGFYAKTNNDGDNLYKVEPAFVNERIVLALEGLIKE</sequence>
<name>A0A3B1BXM5_9ZZZZ</name>
<evidence type="ECO:0000256" key="1">
    <source>
        <dbReference type="SAM" id="Phobius"/>
    </source>
</evidence>